<sequence>MIYTYKFIGGEMECELGYYPAENAKIDAFGLGLNPYFPSDVVLLTAKLNGIDISELLKDEVVKLIEEKALAEMESKK</sequence>
<reference evidence="1" key="1">
    <citation type="submission" date="2020-05" db="EMBL/GenBank/DDBJ databases">
        <authorList>
            <person name="Chiriac C."/>
            <person name="Salcher M."/>
            <person name="Ghai R."/>
            <person name="Kavagutti S V."/>
        </authorList>
    </citation>
    <scope>NUCLEOTIDE SEQUENCE</scope>
</reference>
<dbReference type="EMBL" id="LR797271">
    <property type="protein sequence ID" value="CAB4198287.1"/>
    <property type="molecule type" value="Genomic_DNA"/>
</dbReference>
<name>A0A6J5RVF7_9CAUD</name>
<protein>
    <submittedName>
        <fullName evidence="1">Uncharacterized protein</fullName>
    </submittedName>
</protein>
<accession>A0A6J5RVF7</accession>
<proteinExistence type="predicted"/>
<evidence type="ECO:0000313" key="1">
    <source>
        <dbReference type="EMBL" id="CAB4198287.1"/>
    </source>
</evidence>
<organism evidence="1">
    <name type="scientific">uncultured Caudovirales phage</name>
    <dbReference type="NCBI Taxonomy" id="2100421"/>
    <lineage>
        <taxon>Viruses</taxon>
        <taxon>Duplodnaviria</taxon>
        <taxon>Heunggongvirae</taxon>
        <taxon>Uroviricota</taxon>
        <taxon>Caudoviricetes</taxon>
        <taxon>Peduoviridae</taxon>
        <taxon>Maltschvirus</taxon>
        <taxon>Maltschvirus maltsch</taxon>
    </lineage>
</organism>
<gene>
    <name evidence="1" type="ORF">UFOVP1309_67</name>
</gene>